<keyword evidence="4 6" id="KW-1133">Transmembrane helix</keyword>
<keyword evidence="10" id="KW-1185">Reference proteome</keyword>
<dbReference type="Pfam" id="PF00892">
    <property type="entry name" value="EamA"/>
    <property type="match status" value="1"/>
</dbReference>
<evidence type="ECO:0000256" key="7">
    <source>
        <dbReference type="SAM" id="MobiDB-lite"/>
    </source>
</evidence>
<dbReference type="GO" id="GO:0022857">
    <property type="term" value="F:transmembrane transporter activity"/>
    <property type="evidence" value="ECO:0007669"/>
    <property type="project" value="InterPro"/>
</dbReference>
<keyword evidence="3 6" id="KW-0812">Transmembrane</keyword>
<evidence type="ECO:0000256" key="2">
    <source>
        <dbReference type="ARBA" id="ARBA00007635"/>
    </source>
</evidence>
<evidence type="ECO:0000313" key="10">
    <source>
        <dbReference type="Proteomes" id="UP001187192"/>
    </source>
</evidence>
<name>A0AA88DHX6_FICCA</name>
<feature type="transmembrane region" description="Helical" evidence="6">
    <location>
        <begin position="157"/>
        <end position="177"/>
    </location>
</feature>
<evidence type="ECO:0000256" key="3">
    <source>
        <dbReference type="ARBA" id="ARBA00022692"/>
    </source>
</evidence>
<evidence type="ECO:0000256" key="1">
    <source>
        <dbReference type="ARBA" id="ARBA00004141"/>
    </source>
</evidence>
<comment type="caution">
    <text evidence="9">The sequence shown here is derived from an EMBL/GenBank/DDBJ whole genome shotgun (WGS) entry which is preliminary data.</text>
</comment>
<accession>A0AA88DHX6</accession>
<protein>
    <recommendedName>
        <fullName evidence="6">WAT1-related protein</fullName>
    </recommendedName>
</protein>
<proteinExistence type="inferred from homology"/>
<dbReference type="PANTHER" id="PTHR31218">
    <property type="entry name" value="WAT1-RELATED PROTEIN"/>
    <property type="match status" value="1"/>
</dbReference>
<feature type="transmembrane region" description="Helical" evidence="6">
    <location>
        <begin position="125"/>
        <end position="145"/>
    </location>
</feature>
<feature type="transmembrane region" description="Helical" evidence="6">
    <location>
        <begin position="183"/>
        <end position="202"/>
    </location>
</feature>
<sequence length="236" mass="25776">MEKLAVRSTSSQAKMLGTVVSISGAFVATLYQGPPIFTTPFSTISLHGQPLLQNDTNSKWVFGGLLLTAEYILVPLWYIVQTHIMKEYPNEFTVVFFYNLFVSILAAIVGLILEPDSSAWKLKPGIALASVLCSGVFGSFLNNTVHTWVLRLKGPVYVAMFKPLSIAIAAAMGFIFLGETLHLGSLIGATTISIGFYTVMWGKAKEEVTEDSQAESPGSLPTHKTPLLQKCKKEKR</sequence>
<organism evidence="9 10">
    <name type="scientific">Ficus carica</name>
    <name type="common">Common fig</name>
    <dbReference type="NCBI Taxonomy" id="3494"/>
    <lineage>
        <taxon>Eukaryota</taxon>
        <taxon>Viridiplantae</taxon>
        <taxon>Streptophyta</taxon>
        <taxon>Embryophyta</taxon>
        <taxon>Tracheophyta</taxon>
        <taxon>Spermatophyta</taxon>
        <taxon>Magnoliopsida</taxon>
        <taxon>eudicotyledons</taxon>
        <taxon>Gunneridae</taxon>
        <taxon>Pentapetalae</taxon>
        <taxon>rosids</taxon>
        <taxon>fabids</taxon>
        <taxon>Rosales</taxon>
        <taxon>Moraceae</taxon>
        <taxon>Ficeae</taxon>
        <taxon>Ficus</taxon>
    </lineage>
</organism>
<dbReference type="AlphaFoldDB" id="A0AA88DHX6"/>
<keyword evidence="5 6" id="KW-0472">Membrane</keyword>
<feature type="transmembrane region" description="Helical" evidence="6">
    <location>
        <begin position="60"/>
        <end position="80"/>
    </location>
</feature>
<feature type="transmembrane region" description="Helical" evidence="6">
    <location>
        <begin position="12"/>
        <end position="31"/>
    </location>
</feature>
<feature type="region of interest" description="Disordered" evidence="7">
    <location>
        <begin position="210"/>
        <end position="236"/>
    </location>
</feature>
<reference evidence="9" key="1">
    <citation type="submission" date="2023-07" db="EMBL/GenBank/DDBJ databases">
        <title>draft genome sequence of fig (Ficus carica).</title>
        <authorList>
            <person name="Takahashi T."/>
            <person name="Nishimura K."/>
        </authorList>
    </citation>
    <scope>NUCLEOTIDE SEQUENCE</scope>
</reference>
<gene>
    <name evidence="9" type="ORF">TIFTF001_011664</name>
</gene>
<evidence type="ECO:0000259" key="8">
    <source>
        <dbReference type="Pfam" id="PF00892"/>
    </source>
</evidence>
<comment type="similarity">
    <text evidence="2 6">Belongs to the drug/metabolite transporter (DMT) superfamily. Plant drug/metabolite exporter (P-DME) (TC 2.A.7.4) family.</text>
</comment>
<dbReference type="InterPro" id="IPR037185">
    <property type="entry name" value="EmrE-like"/>
</dbReference>
<dbReference type="InterPro" id="IPR030184">
    <property type="entry name" value="WAT1-related"/>
</dbReference>
<evidence type="ECO:0000256" key="4">
    <source>
        <dbReference type="ARBA" id="ARBA00022989"/>
    </source>
</evidence>
<dbReference type="GO" id="GO:0016020">
    <property type="term" value="C:membrane"/>
    <property type="evidence" value="ECO:0007669"/>
    <property type="project" value="UniProtKB-SubCell"/>
</dbReference>
<dbReference type="Proteomes" id="UP001187192">
    <property type="component" value="Unassembled WGS sequence"/>
</dbReference>
<feature type="transmembrane region" description="Helical" evidence="6">
    <location>
        <begin position="92"/>
        <end position="113"/>
    </location>
</feature>
<evidence type="ECO:0000313" key="9">
    <source>
        <dbReference type="EMBL" id="GMN42459.1"/>
    </source>
</evidence>
<dbReference type="SUPFAM" id="SSF103481">
    <property type="entry name" value="Multidrug resistance efflux transporter EmrE"/>
    <property type="match status" value="1"/>
</dbReference>
<feature type="domain" description="EamA" evidence="8">
    <location>
        <begin position="76"/>
        <end position="200"/>
    </location>
</feature>
<evidence type="ECO:0000256" key="5">
    <source>
        <dbReference type="ARBA" id="ARBA00023136"/>
    </source>
</evidence>
<evidence type="ECO:0000256" key="6">
    <source>
        <dbReference type="RuleBase" id="RU363077"/>
    </source>
</evidence>
<dbReference type="InterPro" id="IPR000620">
    <property type="entry name" value="EamA_dom"/>
</dbReference>
<dbReference type="EMBL" id="BTGU01000014">
    <property type="protein sequence ID" value="GMN42459.1"/>
    <property type="molecule type" value="Genomic_DNA"/>
</dbReference>
<comment type="subcellular location">
    <subcellularLocation>
        <location evidence="1 6">Membrane</location>
        <topology evidence="1 6">Multi-pass membrane protein</topology>
    </subcellularLocation>
</comment>